<dbReference type="InterPro" id="IPR016032">
    <property type="entry name" value="Sig_transdc_resp-reg_C-effctor"/>
</dbReference>
<keyword evidence="3" id="KW-0804">Transcription</keyword>
<dbReference type="Proteomes" id="UP001431902">
    <property type="component" value="Unassembled WGS sequence"/>
</dbReference>
<evidence type="ECO:0000313" key="5">
    <source>
        <dbReference type="EMBL" id="MDI9235242.1"/>
    </source>
</evidence>
<dbReference type="CDD" id="cd06170">
    <property type="entry name" value="LuxR_C_like"/>
    <property type="match status" value="1"/>
</dbReference>
<evidence type="ECO:0000256" key="1">
    <source>
        <dbReference type="ARBA" id="ARBA00023015"/>
    </source>
</evidence>
<dbReference type="SUPFAM" id="SSF46894">
    <property type="entry name" value="C-terminal effector domain of the bipartite response regulators"/>
    <property type="match status" value="1"/>
</dbReference>
<keyword evidence="2" id="KW-0238">DNA-binding</keyword>
<dbReference type="Gene3D" id="1.10.10.10">
    <property type="entry name" value="Winged helix-like DNA-binding domain superfamily/Winged helix DNA-binding domain"/>
    <property type="match status" value="1"/>
</dbReference>
<dbReference type="PRINTS" id="PR00038">
    <property type="entry name" value="HTHLUXR"/>
</dbReference>
<dbReference type="InterPro" id="IPR000792">
    <property type="entry name" value="Tscrpt_reg_LuxR_C"/>
</dbReference>
<name>A0ABT6XAU0_9BURK</name>
<dbReference type="Pfam" id="PF00196">
    <property type="entry name" value="GerE"/>
    <property type="match status" value="1"/>
</dbReference>
<reference evidence="5" key="1">
    <citation type="submission" date="2023-05" db="EMBL/GenBank/DDBJ databases">
        <title>Limnohabitans sp. strain HM2-2 Genome sequencing and assembly.</title>
        <authorList>
            <person name="Jung Y."/>
        </authorList>
    </citation>
    <scope>NUCLEOTIDE SEQUENCE</scope>
    <source>
        <strain evidence="5">HM2-2</strain>
    </source>
</reference>
<keyword evidence="1" id="KW-0805">Transcription regulation</keyword>
<protein>
    <submittedName>
        <fullName evidence="5">LuxR C-terminal-related transcriptional regulator</fullName>
    </submittedName>
</protein>
<dbReference type="PANTHER" id="PTHR44688">
    <property type="entry name" value="DNA-BINDING TRANSCRIPTIONAL ACTIVATOR DEVR_DOSR"/>
    <property type="match status" value="1"/>
</dbReference>
<dbReference type="EMBL" id="JASGBH010000017">
    <property type="protein sequence ID" value="MDI9235242.1"/>
    <property type="molecule type" value="Genomic_DNA"/>
</dbReference>
<evidence type="ECO:0000313" key="6">
    <source>
        <dbReference type="Proteomes" id="UP001431902"/>
    </source>
</evidence>
<evidence type="ECO:0000256" key="2">
    <source>
        <dbReference type="ARBA" id="ARBA00023125"/>
    </source>
</evidence>
<dbReference type="PROSITE" id="PS00622">
    <property type="entry name" value="HTH_LUXR_1"/>
    <property type="match status" value="1"/>
</dbReference>
<dbReference type="InterPro" id="IPR036388">
    <property type="entry name" value="WH-like_DNA-bd_sf"/>
</dbReference>
<proteinExistence type="predicted"/>
<gene>
    <name evidence="5" type="ORF">QLQ16_15500</name>
</gene>
<dbReference type="PROSITE" id="PS50043">
    <property type="entry name" value="HTH_LUXR_2"/>
    <property type="match status" value="1"/>
</dbReference>
<evidence type="ECO:0000256" key="3">
    <source>
        <dbReference type="ARBA" id="ARBA00023163"/>
    </source>
</evidence>
<feature type="domain" description="HTH luxR-type" evidence="4">
    <location>
        <begin position="53"/>
        <end position="118"/>
    </location>
</feature>
<comment type="caution">
    <text evidence="5">The sequence shown here is derived from an EMBL/GenBank/DDBJ whole genome shotgun (WGS) entry which is preliminary data.</text>
</comment>
<sequence>MDPHKLGVLSIDPVSNGSNGFGLIADAKQVRPFAAVALAGRHDAATQWTQDQAQHSLEKLSPREEQVLKMVGDGYSSAQIGLKLGIAGQTVNTHIKNIFRKLKVRTRAQAIFTAYECGLH</sequence>
<keyword evidence="6" id="KW-1185">Reference proteome</keyword>
<accession>A0ABT6XAU0</accession>
<dbReference type="RefSeq" id="WP_283225572.1">
    <property type="nucleotide sequence ID" value="NZ_JASGBH010000017.1"/>
</dbReference>
<dbReference type="PANTHER" id="PTHR44688:SF16">
    <property type="entry name" value="DNA-BINDING TRANSCRIPTIONAL ACTIVATOR DEVR_DOSR"/>
    <property type="match status" value="1"/>
</dbReference>
<evidence type="ECO:0000259" key="4">
    <source>
        <dbReference type="PROSITE" id="PS50043"/>
    </source>
</evidence>
<dbReference type="SMART" id="SM00421">
    <property type="entry name" value="HTH_LUXR"/>
    <property type="match status" value="1"/>
</dbReference>
<organism evidence="5 6">
    <name type="scientific">Limnohabitans lacus</name>
    <dbReference type="NCBI Taxonomy" id="3045173"/>
    <lineage>
        <taxon>Bacteria</taxon>
        <taxon>Pseudomonadati</taxon>
        <taxon>Pseudomonadota</taxon>
        <taxon>Betaproteobacteria</taxon>
        <taxon>Burkholderiales</taxon>
        <taxon>Comamonadaceae</taxon>
        <taxon>Limnohabitans</taxon>
    </lineage>
</organism>